<dbReference type="AlphaFoldDB" id="A0A6G4XDT0"/>
<evidence type="ECO:0000256" key="1">
    <source>
        <dbReference type="SAM" id="SignalP"/>
    </source>
</evidence>
<sequence>MKKALARTATVSAAIVGMSLVPLAGTSYAASCSGAGCDNQGPRATGCETASVTTQKTIDNNSRKAELRWSAGCSAAWVRVTNNSSNSLYNSYGYIEKYDSAGKLIRSLSIRVPDNTGGSDWSNMLGGASYYYRVCIAFVGNEYPMKCSTKF</sequence>
<accession>A0A6G4XDT0</accession>
<dbReference type="RefSeq" id="WP_165331230.1">
    <property type="nucleotide sequence ID" value="NZ_JAAKZW010000019.1"/>
</dbReference>
<keyword evidence="3" id="KW-1185">Reference proteome</keyword>
<feature type="signal peptide" evidence="1">
    <location>
        <begin position="1"/>
        <end position="29"/>
    </location>
</feature>
<feature type="chain" id="PRO_5026310500" evidence="1">
    <location>
        <begin position="30"/>
        <end position="151"/>
    </location>
</feature>
<dbReference type="InterPro" id="IPR021224">
    <property type="entry name" value="DUF2690"/>
</dbReference>
<protein>
    <submittedName>
        <fullName evidence="2">DUF2690 domain-containing protein</fullName>
    </submittedName>
</protein>
<keyword evidence="1" id="KW-0732">Signal</keyword>
<evidence type="ECO:0000313" key="3">
    <source>
        <dbReference type="Proteomes" id="UP000481109"/>
    </source>
</evidence>
<organism evidence="2 3">
    <name type="scientific">Streptomyces mesophilus</name>
    <dbReference type="NCBI Taxonomy" id="1775132"/>
    <lineage>
        <taxon>Bacteria</taxon>
        <taxon>Bacillati</taxon>
        <taxon>Actinomycetota</taxon>
        <taxon>Actinomycetes</taxon>
        <taxon>Kitasatosporales</taxon>
        <taxon>Streptomycetaceae</taxon>
        <taxon>Streptomyces</taxon>
    </lineage>
</organism>
<dbReference type="Proteomes" id="UP000481109">
    <property type="component" value="Unassembled WGS sequence"/>
</dbReference>
<gene>
    <name evidence="2" type="ORF">G6045_08490</name>
</gene>
<name>A0A6G4XDT0_9ACTN</name>
<dbReference type="EMBL" id="JAAKZW010000019">
    <property type="protein sequence ID" value="NGO75716.1"/>
    <property type="molecule type" value="Genomic_DNA"/>
</dbReference>
<proteinExistence type="predicted"/>
<evidence type="ECO:0000313" key="2">
    <source>
        <dbReference type="EMBL" id="NGO75716.1"/>
    </source>
</evidence>
<reference evidence="2 3" key="1">
    <citation type="submission" date="2020-02" db="EMBL/GenBank/DDBJ databases">
        <title>Whole-genome analyses of novel actinobacteria.</title>
        <authorList>
            <person name="Sahin N."/>
            <person name="Tokatli A."/>
        </authorList>
    </citation>
    <scope>NUCLEOTIDE SEQUENCE [LARGE SCALE GENOMIC DNA]</scope>
    <source>
        <strain evidence="2 3">YC504</strain>
    </source>
</reference>
<comment type="caution">
    <text evidence="2">The sequence shown here is derived from an EMBL/GenBank/DDBJ whole genome shotgun (WGS) entry which is preliminary data.</text>
</comment>
<dbReference type="Pfam" id="PF10901">
    <property type="entry name" value="DUF2690"/>
    <property type="match status" value="1"/>
</dbReference>